<proteinExistence type="inferred from homology"/>
<dbReference type="Pfam" id="PF00347">
    <property type="entry name" value="Ribosomal_L6"/>
    <property type="match status" value="2"/>
</dbReference>
<dbReference type="InterPro" id="IPR036789">
    <property type="entry name" value="Ribosomal_uL6-like_a/b-dom_sf"/>
</dbReference>
<dbReference type="InterPro" id="IPR020040">
    <property type="entry name" value="Ribosomal_uL6_a/b-dom"/>
</dbReference>
<dbReference type="InterPro" id="IPR019906">
    <property type="entry name" value="Ribosomal_uL6_bac-type"/>
</dbReference>
<dbReference type="InterPro" id="IPR000702">
    <property type="entry name" value="Ribosomal_uL6-like"/>
</dbReference>
<gene>
    <name evidence="6" type="ORF">CYFA0S_01e05600g</name>
</gene>
<dbReference type="PhylomeDB" id="A0A061AQE3"/>
<dbReference type="AlphaFoldDB" id="A0A061AQE3"/>
<dbReference type="SUPFAM" id="SSF56053">
    <property type="entry name" value="Ribosomal protein L6"/>
    <property type="match status" value="2"/>
</dbReference>
<protein>
    <submittedName>
        <fullName evidence="6">CYFA0S01e05600g1_1</fullName>
    </submittedName>
</protein>
<dbReference type="PIRSF" id="PIRSF002162">
    <property type="entry name" value="Ribosomal_L6"/>
    <property type="match status" value="1"/>
</dbReference>
<dbReference type="OrthoDB" id="540873at2759"/>
<evidence type="ECO:0000313" key="6">
    <source>
        <dbReference type="EMBL" id="CDR36925.1"/>
    </source>
</evidence>
<organism evidence="6">
    <name type="scientific">Cyberlindnera fabianii</name>
    <name type="common">Yeast</name>
    <name type="synonym">Hansenula fabianii</name>
    <dbReference type="NCBI Taxonomy" id="36022"/>
    <lineage>
        <taxon>Eukaryota</taxon>
        <taxon>Fungi</taxon>
        <taxon>Dikarya</taxon>
        <taxon>Ascomycota</taxon>
        <taxon>Saccharomycotina</taxon>
        <taxon>Saccharomycetes</taxon>
        <taxon>Phaffomycetales</taxon>
        <taxon>Phaffomycetaceae</taxon>
        <taxon>Cyberlindnera</taxon>
    </lineage>
</organism>
<reference evidence="6" key="1">
    <citation type="journal article" date="2014" name="Genome Announc.">
        <title>Genome sequence of the yeast Cyberlindnera fabianii (Hansenula fabianii).</title>
        <authorList>
            <person name="Freel K.C."/>
            <person name="Sarilar V."/>
            <person name="Neuveglise C."/>
            <person name="Devillers H."/>
            <person name="Friedrich A."/>
            <person name="Schacherer J."/>
        </authorList>
    </citation>
    <scope>NUCLEOTIDE SEQUENCE</scope>
    <source>
        <strain evidence="6">YJS4271</strain>
    </source>
</reference>
<dbReference type="GO" id="GO:0003735">
    <property type="term" value="F:structural constituent of ribosome"/>
    <property type="evidence" value="ECO:0007669"/>
    <property type="project" value="InterPro"/>
</dbReference>
<evidence type="ECO:0000256" key="2">
    <source>
        <dbReference type="ARBA" id="ARBA00022980"/>
    </source>
</evidence>
<evidence type="ECO:0000259" key="5">
    <source>
        <dbReference type="Pfam" id="PF00347"/>
    </source>
</evidence>
<evidence type="ECO:0000256" key="1">
    <source>
        <dbReference type="ARBA" id="ARBA00009356"/>
    </source>
</evidence>
<dbReference type="VEuPathDB" id="FungiDB:BON22_0588"/>
<feature type="domain" description="Large ribosomal subunit protein uL6 alpha-beta" evidence="5">
    <location>
        <begin position="132"/>
        <end position="207"/>
    </location>
</feature>
<sequence length="222" mass="24625">MFVMLLRSSTVSSKRFFSATALRASNIGQTPIIVPAEVKLSFTQMDQPILKRKGRTQLKLSQLATIDGPKGSLQLEMPSFLKLDHTEDKLTVSVPNPEDKQQRALWGTMRSLLSNHIVGVTEGHLSILKLVGTGYRAQVEEKDGKPFCSLKVGASIQQGLFIPENLTVTSPAPTRIIIEGTDKQQVKLFAARLREFHPPEPYKGKGIYVDDETIALKTKKIK</sequence>
<dbReference type="InterPro" id="IPR002358">
    <property type="entry name" value="Ribosomal_uL6_CS"/>
</dbReference>
<dbReference type="GO" id="GO:0005762">
    <property type="term" value="C:mitochondrial large ribosomal subunit"/>
    <property type="evidence" value="ECO:0007669"/>
    <property type="project" value="TreeGrafter"/>
</dbReference>
<accession>A0A061AQE3</accession>
<keyword evidence="2 4" id="KW-0689">Ribosomal protein</keyword>
<name>A0A061AQE3_CYBFA</name>
<dbReference type="PANTHER" id="PTHR11655">
    <property type="entry name" value="60S/50S RIBOSOMAL PROTEIN L6/L9"/>
    <property type="match status" value="1"/>
</dbReference>
<keyword evidence="3 4" id="KW-0687">Ribonucleoprotein</keyword>
<dbReference type="PROSITE" id="PS00525">
    <property type="entry name" value="RIBOSOMAL_L6_1"/>
    <property type="match status" value="1"/>
</dbReference>
<dbReference type="PRINTS" id="PR00059">
    <property type="entry name" value="RIBOSOMALL6"/>
</dbReference>
<evidence type="ECO:0000256" key="4">
    <source>
        <dbReference type="RuleBase" id="RU003869"/>
    </source>
</evidence>
<comment type="similarity">
    <text evidence="1 4">Belongs to the universal ribosomal protein uL6 family.</text>
</comment>
<dbReference type="EMBL" id="LK052886">
    <property type="protein sequence ID" value="CDR36925.1"/>
    <property type="molecule type" value="Genomic_DNA"/>
</dbReference>
<dbReference type="GO" id="GO:0006412">
    <property type="term" value="P:translation"/>
    <property type="evidence" value="ECO:0007669"/>
    <property type="project" value="InterPro"/>
</dbReference>
<dbReference type="GO" id="GO:0019843">
    <property type="term" value="F:rRNA binding"/>
    <property type="evidence" value="ECO:0007669"/>
    <property type="project" value="InterPro"/>
</dbReference>
<evidence type="ECO:0000256" key="3">
    <source>
        <dbReference type="ARBA" id="ARBA00023274"/>
    </source>
</evidence>
<dbReference type="PANTHER" id="PTHR11655:SF14">
    <property type="entry name" value="LARGE RIBOSOMAL SUBUNIT PROTEIN UL6M"/>
    <property type="match status" value="1"/>
</dbReference>
<feature type="domain" description="Large ribosomal subunit protein uL6 alpha-beta" evidence="5">
    <location>
        <begin position="57"/>
        <end position="123"/>
    </location>
</feature>
<dbReference type="Gene3D" id="3.90.930.12">
    <property type="entry name" value="Ribosomal protein L6, alpha-beta domain"/>
    <property type="match status" value="2"/>
</dbReference>